<feature type="non-terminal residue" evidence="6">
    <location>
        <position position="248"/>
    </location>
</feature>
<evidence type="ECO:0008006" key="8">
    <source>
        <dbReference type="Google" id="ProtNLM"/>
    </source>
</evidence>
<evidence type="ECO:0000256" key="2">
    <source>
        <dbReference type="ARBA" id="ARBA00008474"/>
    </source>
</evidence>
<dbReference type="InterPro" id="IPR001400">
    <property type="entry name" value="Somatotropin/Prolactin"/>
</dbReference>
<gene>
    <name evidence="6" type="ORF">U0070_020245</name>
</gene>
<keyword evidence="3" id="KW-0964">Secreted</keyword>
<dbReference type="CDD" id="cd10288">
    <property type="entry name" value="prolactin_like"/>
    <property type="match status" value="1"/>
</dbReference>
<dbReference type="InterPro" id="IPR018116">
    <property type="entry name" value="Somatotropin_CS"/>
</dbReference>
<dbReference type="AlphaFoldDB" id="A0AAW0JDH1"/>
<dbReference type="GO" id="GO:0008284">
    <property type="term" value="P:positive regulation of cell population proliferation"/>
    <property type="evidence" value="ECO:0007669"/>
    <property type="project" value="TreeGrafter"/>
</dbReference>
<feature type="binding site" evidence="4">
    <location>
        <position position="242"/>
    </location>
    <ligand>
        <name>Zn(2+)</name>
        <dbReference type="ChEBI" id="CHEBI:29105"/>
    </ligand>
</feature>
<dbReference type="Proteomes" id="UP001488838">
    <property type="component" value="Unassembled WGS sequence"/>
</dbReference>
<dbReference type="InterPro" id="IPR009079">
    <property type="entry name" value="4_helix_cytokine-like_core"/>
</dbReference>
<dbReference type="GO" id="GO:0030879">
    <property type="term" value="P:mammary gland development"/>
    <property type="evidence" value="ECO:0007669"/>
    <property type="project" value="TreeGrafter"/>
</dbReference>
<evidence type="ECO:0000313" key="7">
    <source>
        <dbReference type="Proteomes" id="UP001488838"/>
    </source>
</evidence>
<dbReference type="PROSITE" id="PS00266">
    <property type="entry name" value="SOMATOTROPIN_1"/>
    <property type="match status" value="1"/>
</dbReference>
<dbReference type="GO" id="GO:0046872">
    <property type="term" value="F:metal ion binding"/>
    <property type="evidence" value="ECO:0007669"/>
    <property type="project" value="UniProtKB-KW"/>
</dbReference>
<dbReference type="GO" id="GO:0007565">
    <property type="term" value="P:female pregnancy"/>
    <property type="evidence" value="ECO:0007669"/>
    <property type="project" value="TreeGrafter"/>
</dbReference>
<comment type="subcellular location">
    <subcellularLocation>
        <location evidence="1 5">Secreted</location>
    </subcellularLocation>
</comment>
<dbReference type="PANTHER" id="PTHR11417:SF31">
    <property type="entry name" value="GROWTH HORMONE D5-RELATED"/>
    <property type="match status" value="1"/>
</dbReference>
<dbReference type="SUPFAM" id="SSF47266">
    <property type="entry name" value="4-helical cytokines"/>
    <property type="match status" value="1"/>
</dbReference>
<keyword evidence="7" id="KW-1185">Reference proteome</keyword>
<dbReference type="GO" id="GO:0005179">
    <property type="term" value="F:hormone activity"/>
    <property type="evidence" value="ECO:0007669"/>
    <property type="project" value="UniProtKB-KW"/>
</dbReference>
<keyword evidence="5" id="KW-0372">Hormone</keyword>
<keyword evidence="4" id="KW-0479">Metal-binding</keyword>
<evidence type="ECO:0000256" key="4">
    <source>
        <dbReference type="PIRSR" id="PIRSR601400-1"/>
    </source>
</evidence>
<dbReference type="GO" id="GO:0046427">
    <property type="term" value="P:positive regulation of receptor signaling pathway via JAK-STAT"/>
    <property type="evidence" value="ECO:0007669"/>
    <property type="project" value="TreeGrafter"/>
</dbReference>
<evidence type="ECO:0000256" key="1">
    <source>
        <dbReference type="ARBA" id="ARBA00004613"/>
    </source>
</evidence>
<dbReference type="GO" id="GO:0031667">
    <property type="term" value="P:response to nutrient levels"/>
    <property type="evidence" value="ECO:0007669"/>
    <property type="project" value="TreeGrafter"/>
</dbReference>
<dbReference type="GO" id="GO:0005615">
    <property type="term" value="C:extracellular space"/>
    <property type="evidence" value="ECO:0007669"/>
    <property type="project" value="TreeGrafter"/>
</dbReference>
<comment type="caution">
    <text evidence="6">The sequence shown here is derived from an EMBL/GenBank/DDBJ whole genome shotgun (WGS) entry which is preliminary data.</text>
</comment>
<dbReference type="GO" id="GO:0005148">
    <property type="term" value="F:prolactin receptor binding"/>
    <property type="evidence" value="ECO:0007669"/>
    <property type="project" value="TreeGrafter"/>
</dbReference>
<protein>
    <recommendedName>
        <fullName evidence="8">Prolactin-3D1</fullName>
    </recommendedName>
</protein>
<dbReference type="PANTHER" id="PTHR11417">
    <property type="entry name" value="SOMATOTROPIN,PROLACTIN"/>
    <property type="match status" value="1"/>
</dbReference>
<feature type="binding site" evidence="4">
    <location>
        <position position="87"/>
    </location>
    <ligand>
        <name>Zn(2+)</name>
        <dbReference type="ChEBI" id="CHEBI:29105"/>
    </ligand>
</feature>
<evidence type="ECO:0000256" key="3">
    <source>
        <dbReference type="ARBA" id="ARBA00022525"/>
    </source>
</evidence>
<dbReference type="GO" id="GO:1903489">
    <property type="term" value="P:positive regulation of lactation"/>
    <property type="evidence" value="ECO:0007669"/>
    <property type="project" value="TreeGrafter"/>
</dbReference>
<keyword evidence="4" id="KW-0862">Zinc</keyword>
<accession>A0AAW0JDH1</accession>
<dbReference type="PRINTS" id="PR00836">
    <property type="entry name" value="SOMATOTROPIN"/>
</dbReference>
<name>A0AAW0JDH1_MYOGA</name>
<evidence type="ECO:0000256" key="5">
    <source>
        <dbReference type="RuleBase" id="RU003618"/>
    </source>
</evidence>
<dbReference type="Gene3D" id="1.20.1250.10">
    <property type="match status" value="1"/>
</dbReference>
<sequence length="248" mass="28512">FGKRSWLRDRTLNACHIVSIHIPENQEQVHKRKVDFLPDFTKQVKLSTGMCMLLLVSSLLLWEHAASKPTGFVSTEDLYDRVVDQSHTTYNLAADIFYEFDSNFYKSGWFPKRMPRLCHTASIHTPGSRQEVNETKTEDLLKAIINITNAWEEPLKHLVSAVTSLPKPADNMLKIANTLKNRNDVLLEGLKTILNRTKTVYEETDSPVWSGLSDLKSADEDTQLFAFYSLIRCLRRDTHKIDTFLKVL</sequence>
<feature type="non-terminal residue" evidence="6">
    <location>
        <position position="1"/>
    </location>
</feature>
<dbReference type="EMBL" id="JBBHLL010000044">
    <property type="protein sequence ID" value="KAK7824738.1"/>
    <property type="molecule type" value="Genomic_DNA"/>
</dbReference>
<reference evidence="6 7" key="1">
    <citation type="journal article" date="2023" name="bioRxiv">
        <title>Conserved and derived expression patterns and positive selection on dental genes reveal complex evolutionary context of ever-growing rodent molars.</title>
        <authorList>
            <person name="Calamari Z.T."/>
            <person name="Song A."/>
            <person name="Cohen E."/>
            <person name="Akter M."/>
            <person name="Roy R.D."/>
            <person name="Hallikas O."/>
            <person name="Christensen M.M."/>
            <person name="Li P."/>
            <person name="Marangoni P."/>
            <person name="Jernvall J."/>
            <person name="Klein O.D."/>
        </authorList>
    </citation>
    <scope>NUCLEOTIDE SEQUENCE [LARGE SCALE GENOMIC DNA]</scope>
    <source>
        <strain evidence="6">V071</strain>
    </source>
</reference>
<comment type="similarity">
    <text evidence="2 5">Belongs to the somatotropin/prolactin family.</text>
</comment>
<organism evidence="6 7">
    <name type="scientific">Myodes glareolus</name>
    <name type="common">Bank vole</name>
    <name type="synonym">Clethrionomys glareolus</name>
    <dbReference type="NCBI Taxonomy" id="447135"/>
    <lineage>
        <taxon>Eukaryota</taxon>
        <taxon>Metazoa</taxon>
        <taxon>Chordata</taxon>
        <taxon>Craniata</taxon>
        <taxon>Vertebrata</taxon>
        <taxon>Euteleostomi</taxon>
        <taxon>Mammalia</taxon>
        <taxon>Eutheria</taxon>
        <taxon>Euarchontoglires</taxon>
        <taxon>Glires</taxon>
        <taxon>Rodentia</taxon>
        <taxon>Myomorpha</taxon>
        <taxon>Muroidea</taxon>
        <taxon>Cricetidae</taxon>
        <taxon>Arvicolinae</taxon>
        <taxon>Myodes</taxon>
    </lineage>
</organism>
<evidence type="ECO:0000313" key="6">
    <source>
        <dbReference type="EMBL" id="KAK7824738.1"/>
    </source>
</evidence>
<proteinExistence type="inferred from homology"/>
<dbReference type="Pfam" id="PF00103">
    <property type="entry name" value="Hormone_1"/>
    <property type="match status" value="1"/>
</dbReference>